<name>A0A1Q5UBD4_9EURO</name>
<dbReference type="STRING" id="1316194.A0A1Q5UBD4"/>
<evidence type="ECO:0000313" key="4">
    <source>
        <dbReference type="Proteomes" id="UP000186955"/>
    </source>
</evidence>
<gene>
    <name evidence="3" type="ORF">PENSUB_4813</name>
</gene>
<dbReference type="Pfam" id="PF11001">
    <property type="entry name" value="AFUB_07903_YDR124W_hel"/>
    <property type="match status" value="1"/>
</dbReference>
<accession>A0A1Q5UBD4</accession>
<keyword evidence="4" id="KW-1185">Reference proteome</keyword>
<dbReference type="Proteomes" id="UP000186955">
    <property type="component" value="Unassembled WGS sequence"/>
</dbReference>
<dbReference type="EMBL" id="MNBE01000446">
    <property type="protein sequence ID" value="OKP09792.1"/>
    <property type="molecule type" value="Genomic_DNA"/>
</dbReference>
<reference evidence="3 4" key="1">
    <citation type="submission" date="2016-10" db="EMBL/GenBank/DDBJ databases">
        <title>Genome sequence of the ascomycete fungus Penicillium subrubescens.</title>
        <authorList>
            <person name="De Vries R.P."/>
            <person name="Peng M."/>
            <person name="Dilokpimol A."/>
            <person name="Hilden K."/>
            <person name="Makela M.R."/>
            <person name="Grigoriev I."/>
            <person name="Riley R."/>
            <person name="Granchi Z."/>
        </authorList>
    </citation>
    <scope>NUCLEOTIDE SEQUENCE [LARGE SCALE GENOMIC DNA]</scope>
    <source>
        <strain evidence="3 4">CBS 132785</strain>
    </source>
</reference>
<evidence type="ECO:0000256" key="1">
    <source>
        <dbReference type="SAM" id="MobiDB-lite"/>
    </source>
</evidence>
<protein>
    <recommendedName>
        <fullName evidence="2">Subtelomeric hrmA-associated cluster protein AFUB-079030/YDR124W-like helical bundle domain-containing protein</fullName>
    </recommendedName>
</protein>
<feature type="domain" description="Subtelomeric hrmA-associated cluster protein AFUB-079030/YDR124W-like helical bundle" evidence="2">
    <location>
        <begin position="58"/>
        <end position="178"/>
    </location>
</feature>
<proteinExistence type="predicted"/>
<feature type="region of interest" description="Disordered" evidence="1">
    <location>
        <begin position="22"/>
        <end position="52"/>
    </location>
</feature>
<dbReference type="InterPro" id="IPR047092">
    <property type="entry name" value="AFUB_07903/YDR124W-like_hel"/>
</dbReference>
<dbReference type="PANTHER" id="PTHR36102:SF1">
    <property type="entry name" value="YDR124W-LIKE HELICAL BUNDLE DOMAIN-CONTAINING PROTEIN"/>
    <property type="match status" value="1"/>
</dbReference>
<dbReference type="PANTHER" id="PTHR36102">
    <property type="entry name" value="CHROMOSOME 10, WHOLE GENOME SHOTGUN SEQUENCE"/>
    <property type="match status" value="1"/>
</dbReference>
<dbReference type="AlphaFoldDB" id="A0A1Q5UBD4"/>
<evidence type="ECO:0000259" key="2">
    <source>
        <dbReference type="Pfam" id="PF11001"/>
    </source>
</evidence>
<evidence type="ECO:0000313" key="3">
    <source>
        <dbReference type="EMBL" id="OKP09792.1"/>
    </source>
</evidence>
<comment type="caution">
    <text evidence="3">The sequence shown here is derived from an EMBL/GenBank/DDBJ whole genome shotgun (WGS) entry which is preliminary data.</text>
</comment>
<dbReference type="InterPro" id="IPR021264">
    <property type="entry name" value="AFUB_079030/YDR124W-like"/>
</dbReference>
<organism evidence="3 4">
    <name type="scientific">Penicillium subrubescens</name>
    <dbReference type="NCBI Taxonomy" id="1316194"/>
    <lineage>
        <taxon>Eukaryota</taxon>
        <taxon>Fungi</taxon>
        <taxon>Dikarya</taxon>
        <taxon>Ascomycota</taxon>
        <taxon>Pezizomycotina</taxon>
        <taxon>Eurotiomycetes</taxon>
        <taxon>Eurotiomycetidae</taxon>
        <taxon>Eurotiales</taxon>
        <taxon>Aspergillaceae</taxon>
        <taxon>Penicillium</taxon>
    </lineage>
</organism>
<feature type="compositionally biased region" description="Basic residues" evidence="1">
    <location>
        <begin position="29"/>
        <end position="41"/>
    </location>
</feature>
<sequence>MEPNAGWACANSHTKPVELIPCELQSQRSRQKRRALKRPRPKPTPNPPAPLRQTILRVSNRDLLRQYYEKAFENFQQLNCRAIAKSYIKLLEPRKQVNYPYNGRKVVSGIIQQIDTELTKPGWWPAGTIHREPDHLLKSDTHGVTADKLRRASLDLRRYITPAIRLQVLDEIYFVRQMEEQFLEGEIGRFIHAIATRSWH</sequence>